<evidence type="ECO:0000259" key="4">
    <source>
        <dbReference type="PROSITE" id="PS50987"/>
    </source>
</evidence>
<proteinExistence type="predicted"/>
<dbReference type="InterPro" id="IPR036390">
    <property type="entry name" value="WH_DNA-bd_sf"/>
</dbReference>
<dbReference type="PROSITE" id="PS50987">
    <property type="entry name" value="HTH_ARSR_2"/>
    <property type="match status" value="1"/>
</dbReference>
<organism evidence="5 6">
    <name type="scientific">Amnibacterium endophyticum</name>
    <dbReference type="NCBI Taxonomy" id="2109337"/>
    <lineage>
        <taxon>Bacteria</taxon>
        <taxon>Bacillati</taxon>
        <taxon>Actinomycetota</taxon>
        <taxon>Actinomycetes</taxon>
        <taxon>Micrococcales</taxon>
        <taxon>Microbacteriaceae</taxon>
        <taxon>Amnibacterium</taxon>
    </lineage>
</organism>
<accession>A0ABW4L996</accession>
<dbReference type="Gene3D" id="1.10.10.10">
    <property type="entry name" value="Winged helix-like DNA-binding domain superfamily/Winged helix DNA-binding domain"/>
    <property type="match status" value="1"/>
</dbReference>
<dbReference type="Proteomes" id="UP001597347">
    <property type="component" value="Unassembled WGS sequence"/>
</dbReference>
<feature type="domain" description="HTH arsR-type" evidence="4">
    <location>
        <begin position="10"/>
        <end position="102"/>
    </location>
</feature>
<dbReference type="PANTHER" id="PTHR33154">
    <property type="entry name" value="TRANSCRIPTIONAL REGULATOR, ARSR FAMILY"/>
    <property type="match status" value="1"/>
</dbReference>
<dbReference type="InterPro" id="IPR011991">
    <property type="entry name" value="ArsR-like_HTH"/>
</dbReference>
<dbReference type="InterPro" id="IPR036388">
    <property type="entry name" value="WH-like_DNA-bd_sf"/>
</dbReference>
<dbReference type="PRINTS" id="PR00778">
    <property type="entry name" value="HTHARSR"/>
</dbReference>
<dbReference type="InterPro" id="IPR051081">
    <property type="entry name" value="HTH_MetalResp_TranReg"/>
</dbReference>
<reference evidence="6" key="1">
    <citation type="journal article" date="2019" name="Int. J. Syst. Evol. Microbiol.">
        <title>The Global Catalogue of Microorganisms (GCM) 10K type strain sequencing project: providing services to taxonomists for standard genome sequencing and annotation.</title>
        <authorList>
            <consortium name="The Broad Institute Genomics Platform"/>
            <consortium name="The Broad Institute Genome Sequencing Center for Infectious Disease"/>
            <person name="Wu L."/>
            <person name="Ma J."/>
        </authorList>
    </citation>
    <scope>NUCLEOTIDE SEQUENCE [LARGE SCALE GENOMIC DNA]</scope>
    <source>
        <strain evidence="6">CGMCC 1.12471</strain>
    </source>
</reference>
<evidence type="ECO:0000313" key="6">
    <source>
        <dbReference type="Proteomes" id="UP001597347"/>
    </source>
</evidence>
<keyword evidence="6" id="KW-1185">Reference proteome</keyword>
<dbReference type="EMBL" id="JBHUEA010000001">
    <property type="protein sequence ID" value="MFD1720023.1"/>
    <property type="molecule type" value="Genomic_DNA"/>
</dbReference>
<dbReference type="NCBIfam" id="NF033788">
    <property type="entry name" value="HTH_metalloreg"/>
    <property type="match status" value="1"/>
</dbReference>
<protein>
    <submittedName>
        <fullName evidence="5">ArsR/SmtB family transcription factor</fullName>
    </submittedName>
</protein>
<gene>
    <name evidence="5" type="ORF">ACFSBI_00540</name>
</gene>
<dbReference type="InterPro" id="IPR001845">
    <property type="entry name" value="HTH_ArsR_DNA-bd_dom"/>
</dbReference>
<dbReference type="Pfam" id="PF01022">
    <property type="entry name" value="HTH_5"/>
    <property type="match status" value="1"/>
</dbReference>
<evidence type="ECO:0000313" key="5">
    <source>
        <dbReference type="EMBL" id="MFD1720023.1"/>
    </source>
</evidence>
<name>A0ABW4L996_9MICO</name>
<evidence type="ECO:0000256" key="2">
    <source>
        <dbReference type="ARBA" id="ARBA00023125"/>
    </source>
</evidence>
<evidence type="ECO:0000256" key="1">
    <source>
        <dbReference type="ARBA" id="ARBA00023015"/>
    </source>
</evidence>
<comment type="caution">
    <text evidence="5">The sequence shown here is derived from an EMBL/GenBank/DDBJ whole genome shotgun (WGS) entry which is preliminary data.</text>
</comment>
<dbReference type="SMART" id="SM00418">
    <property type="entry name" value="HTH_ARSR"/>
    <property type="match status" value="1"/>
</dbReference>
<dbReference type="SUPFAM" id="SSF46785">
    <property type="entry name" value="Winged helix' DNA-binding domain"/>
    <property type="match status" value="1"/>
</dbReference>
<keyword evidence="1" id="KW-0805">Transcription regulation</keyword>
<dbReference type="CDD" id="cd00090">
    <property type="entry name" value="HTH_ARSR"/>
    <property type="match status" value="1"/>
</dbReference>
<dbReference type="PANTHER" id="PTHR33154:SF12">
    <property type="entry name" value="TRANSCRIPTIONAL REGULATORY PROTEIN"/>
    <property type="match status" value="1"/>
</dbReference>
<keyword evidence="3" id="KW-0804">Transcription</keyword>
<keyword evidence="2" id="KW-0238">DNA-binding</keyword>
<dbReference type="RefSeq" id="WP_377931230.1">
    <property type="nucleotide sequence ID" value="NZ_JBHUEA010000001.1"/>
</dbReference>
<evidence type="ECO:0000256" key="3">
    <source>
        <dbReference type="ARBA" id="ARBA00023163"/>
    </source>
</evidence>
<sequence length="102" mass="11683">MSNNQPEYPMPAMEDVHLVDVLRALGDPVRLRIVRELADGEPHPKQLTGWGFDLQKSTVSHHFRTLREAGLTETRVEGRAHLIRLRRAELDHRFPGLIDSVL</sequence>